<evidence type="ECO:0000259" key="10">
    <source>
        <dbReference type="Pfam" id="PF00089"/>
    </source>
</evidence>
<gene>
    <name evidence="12" type="ORF">GCM10017559_75160</name>
</gene>
<feature type="domain" description="Peptidase S1A alpha-lytic prodomain" evidence="11">
    <location>
        <begin position="136"/>
        <end position="189"/>
    </location>
</feature>
<evidence type="ECO:0000256" key="2">
    <source>
        <dbReference type="ARBA" id="ARBA00022670"/>
    </source>
</evidence>
<keyword evidence="3 9" id="KW-0732">Signal</keyword>
<dbReference type="InterPro" id="IPR001254">
    <property type="entry name" value="Trypsin_dom"/>
</dbReference>
<dbReference type="Pfam" id="PF00089">
    <property type="entry name" value="Trypsin"/>
    <property type="match status" value="1"/>
</dbReference>
<protein>
    <submittedName>
        <fullName evidence="12">Alpha-lytic protease prodomain-containing protein</fullName>
    </submittedName>
</protein>
<dbReference type="InterPro" id="IPR001316">
    <property type="entry name" value="Pept_S1A_streptogrisin"/>
</dbReference>
<evidence type="ECO:0000256" key="3">
    <source>
        <dbReference type="ARBA" id="ARBA00022729"/>
    </source>
</evidence>
<keyword evidence="2 12" id="KW-0645">Protease</keyword>
<dbReference type="Gene3D" id="2.40.10.10">
    <property type="entry name" value="Trypsin-like serine proteases"/>
    <property type="match status" value="3"/>
</dbReference>
<feature type="region of interest" description="Disordered" evidence="8">
    <location>
        <begin position="27"/>
        <end position="56"/>
    </location>
</feature>
<feature type="chain" id="PRO_5046890126" evidence="9">
    <location>
        <begin position="28"/>
        <end position="457"/>
    </location>
</feature>
<evidence type="ECO:0000256" key="9">
    <source>
        <dbReference type="SAM" id="SignalP"/>
    </source>
</evidence>
<dbReference type="InterPro" id="IPR043504">
    <property type="entry name" value="Peptidase_S1_PA_chymotrypsin"/>
</dbReference>
<feature type="domain" description="Peptidase S1" evidence="10">
    <location>
        <begin position="355"/>
        <end position="439"/>
    </location>
</feature>
<dbReference type="RefSeq" id="WP_344905669.1">
    <property type="nucleotide sequence ID" value="NZ_BAAAWD010000024.1"/>
</dbReference>
<dbReference type="GO" id="GO:0006508">
    <property type="term" value="P:proteolysis"/>
    <property type="evidence" value="ECO:0007669"/>
    <property type="project" value="UniProtKB-KW"/>
</dbReference>
<feature type="region of interest" description="Disordered" evidence="8">
    <location>
        <begin position="284"/>
        <end position="327"/>
    </location>
</feature>
<comment type="similarity">
    <text evidence="1">Belongs to the peptidase S1 family.</text>
</comment>
<dbReference type="InterPro" id="IPR035070">
    <property type="entry name" value="Streptogrisin_prodomain"/>
</dbReference>
<reference evidence="13" key="1">
    <citation type="journal article" date="2019" name="Int. J. Syst. Evol. Microbiol.">
        <title>The Global Catalogue of Microorganisms (GCM) 10K type strain sequencing project: providing services to taxonomists for standard genome sequencing and annotation.</title>
        <authorList>
            <consortium name="The Broad Institute Genomics Platform"/>
            <consortium name="The Broad Institute Genome Sequencing Center for Infectious Disease"/>
            <person name="Wu L."/>
            <person name="Ma J."/>
        </authorList>
    </citation>
    <scope>NUCLEOTIDE SEQUENCE [LARGE SCALE GENOMIC DNA]</scope>
    <source>
        <strain evidence="13">JCM 3106</strain>
    </source>
</reference>
<dbReference type="Proteomes" id="UP001499930">
    <property type="component" value="Unassembled WGS sequence"/>
</dbReference>
<keyword evidence="7" id="KW-1015">Disulfide bond</keyword>
<dbReference type="InterPro" id="IPR004236">
    <property type="entry name" value="Pept_S1_alpha_lytic"/>
</dbReference>
<dbReference type="SUPFAM" id="SSF50494">
    <property type="entry name" value="Trypsin-like serine proteases"/>
    <property type="match status" value="1"/>
</dbReference>
<evidence type="ECO:0000313" key="12">
    <source>
        <dbReference type="EMBL" id="GAA3036414.1"/>
    </source>
</evidence>
<name>A0ABP6L915_9ACTN</name>
<evidence type="ECO:0000256" key="7">
    <source>
        <dbReference type="ARBA" id="ARBA00023157"/>
    </source>
</evidence>
<proteinExistence type="inferred from homology"/>
<dbReference type="PIRSF" id="PIRSF001134">
    <property type="entry name" value="Streptogrisin"/>
    <property type="match status" value="1"/>
</dbReference>
<keyword evidence="5" id="KW-0720">Serine protease</keyword>
<evidence type="ECO:0000256" key="1">
    <source>
        <dbReference type="ARBA" id="ARBA00007664"/>
    </source>
</evidence>
<dbReference type="Pfam" id="PF02983">
    <property type="entry name" value="Pro_Al_protease"/>
    <property type="match status" value="1"/>
</dbReference>
<dbReference type="Gene3D" id="3.30.300.50">
    <property type="match status" value="2"/>
</dbReference>
<organism evidence="12 13">
    <name type="scientific">Streptosporangium longisporum</name>
    <dbReference type="NCBI Taxonomy" id="46187"/>
    <lineage>
        <taxon>Bacteria</taxon>
        <taxon>Bacillati</taxon>
        <taxon>Actinomycetota</taxon>
        <taxon>Actinomycetes</taxon>
        <taxon>Streptosporangiales</taxon>
        <taxon>Streptosporangiaceae</taxon>
        <taxon>Streptosporangium</taxon>
    </lineage>
</organism>
<evidence type="ECO:0000313" key="13">
    <source>
        <dbReference type="Proteomes" id="UP001499930"/>
    </source>
</evidence>
<accession>A0ABP6L915</accession>
<evidence type="ECO:0000256" key="5">
    <source>
        <dbReference type="ARBA" id="ARBA00022825"/>
    </source>
</evidence>
<feature type="compositionally biased region" description="Pro residues" evidence="8">
    <location>
        <begin position="294"/>
        <end position="318"/>
    </location>
</feature>
<dbReference type="InterPro" id="IPR009003">
    <property type="entry name" value="Peptidase_S1_PA"/>
</dbReference>
<sequence length="457" mass="47029">MSRSRTVTTGYVLAIVTLIATAVPAAAPPRATDAPPPAPSPGASPSVPPGKSPPTMFEALQRDLRLSAEQVRTRLSNEVRLAPVEERLRKSLGDRFGGSWFIGVTARKLVVATTNAADIPLIIAAGAQAEVVATPLTRLQAVKRRLDQTLPARSAGGRVRYVDVRSNKVVVLSGRAAMTENVIKGIGVDTAEVRVVASAETPRPLYDLRGGDAYHLVPKGRCSVGFSVAKGTEKGFVTSGHCGRKGDRTTGFNRTSQGVFKESTFPVGDYAWVAVNDDWTPKGVVGDGTVGSGGPPPATPVADTPPTPPAALPAPTALPTPTALSGHAAEADSAIRAVTDATTGAITALNGTRAVIEGASVCRSGSTTGWHCGTIQQRDASAVYPSGKIFGLVRTNVCAERGDSGGPFVSIDQAQGVTSGGAGDCEVGGVTYFQPVEKILTSYGLSLLTVSATGVAR</sequence>
<feature type="compositionally biased region" description="Pro residues" evidence="8">
    <location>
        <begin position="34"/>
        <end position="52"/>
    </location>
</feature>
<keyword evidence="13" id="KW-1185">Reference proteome</keyword>
<dbReference type="EMBL" id="BAAAWD010000024">
    <property type="protein sequence ID" value="GAA3036414.1"/>
    <property type="molecule type" value="Genomic_DNA"/>
</dbReference>
<feature type="signal peptide" evidence="9">
    <location>
        <begin position="1"/>
        <end position="27"/>
    </location>
</feature>
<keyword evidence="4" id="KW-0378">Hydrolase</keyword>
<comment type="caution">
    <text evidence="12">The sequence shown here is derived from an EMBL/GenBank/DDBJ whole genome shotgun (WGS) entry which is preliminary data.</text>
</comment>
<dbReference type="GO" id="GO:0008233">
    <property type="term" value="F:peptidase activity"/>
    <property type="evidence" value="ECO:0007669"/>
    <property type="project" value="UniProtKB-KW"/>
</dbReference>
<evidence type="ECO:0000256" key="4">
    <source>
        <dbReference type="ARBA" id="ARBA00022801"/>
    </source>
</evidence>
<evidence type="ECO:0000256" key="8">
    <source>
        <dbReference type="SAM" id="MobiDB-lite"/>
    </source>
</evidence>
<evidence type="ECO:0000259" key="11">
    <source>
        <dbReference type="Pfam" id="PF02983"/>
    </source>
</evidence>
<keyword evidence="6" id="KW-0865">Zymogen</keyword>
<dbReference type="CDD" id="cd21112">
    <property type="entry name" value="alphaLP-like"/>
    <property type="match status" value="1"/>
</dbReference>
<evidence type="ECO:0000256" key="6">
    <source>
        <dbReference type="ARBA" id="ARBA00023145"/>
    </source>
</evidence>